<proteinExistence type="predicted"/>
<accession>A0A2M7G3U1</accession>
<reference evidence="2 3" key="1">
    <citation type="submission" date="2017-09" db="EMBL/GenBank/DDBJ databases">
        <title>Depth-based differentiation of microbial function through sediment-hosted aquifers and enrichment of novel symbionts in the deep terrestrial subsurface.</title>
        <authorList>
            <person name="Probst A.J."/>
            <person name="Ladd B."/>
            <person name="Jarett J.K."/>
            <person name="Geller-Mcgrath D.E."/>
            <person name="Sieber C.M."/>
            <person name="Emerson J.B."/>
            <person name="Anantharaman K."/>
            <person name="Thomas B.C."/>
            <person name="Malmstrom R."/>
            <person name="Stieglmeier M."/>
            <person name="Klingl A."/>
            <person name="Woyke T."/>
            <person name="Ryan C.M."/>
            <person name="Banfield J.F."/>
        </authorList>
    </citation>
    <scope>NUCLEOTIDE SEQUENCE [LARGE SCALE GENOMIC DNA]</scope>
    <source>
        <strain evidence="2">CG17_big_fil_post_rev_8_21_14_2_50_48_46</strain>
    </source>
</reference>
<keyword evidence="1" id="KW-1133">Transmembrane helix</keyword>
<evidence type="ECO:0000256" key="1">
    <source>
        <dbReference type="SAM" id="Phobius"/>
    </source>
</evidence>
<gene>
    <name evidence="2" type="ORF">COW36_12010</name>
</gene>
<dbReference type="AlphaFoldDB" id="A0A2M7G3U1"/>
<feature type="transmembrane region" description="Helical" evidence="1">
    <location>
        <begin position="124"/>
        <end position="145"/>
    </location>
</feature>
<comment type="caution">
    <text evidence="2">The sequence shown here is derived from an EMBL/GenBank/DDBJ whole genome shotgun (WGS) entry which is preliminary data.</text>
</comment>
<evidence type="ECO:0000313" key="2">
    <source>
        <dbReference type="EMBL" id="PIW16487.1"/>
    </source>
</evidence>
<feature type="transmembrane region" description="Helical" evidence="1">
    <location>
        <begin position="151"/>
        <end position="172"/>
    </location>
</feature>
<evidence type="ECO:0000313" key="3">
    <source>
        <dbReference type="Proteomes" id="UP000231019"/>
    </source>
</evidence>
<protein>
    <submittedName>
        <fullName evidence="2">Uncharacterized protein</fullName>
    </submittedName>
</protein>
<dbReference type="EMBL" id="PFFQ01000037">
    <property type="protein sequence ID" value="PIW16487.1"/>
    <property type="molecule type" value="Genomic_DNA"/>
</dbReference>
<sequence>MAISATSLYNPYNMSFPGTVLAGGVSTASSPQLQPNMVMDGVEIGIKSLLVGRMASKTAIQQLEFRTIQNNEATTAGVMGSTMMRTAGKGALVGGIVSTARNVFHLAQGEINVARAGGNVSADILGGAVGGLAAGAGAGLAVGMMAKSSGFTMGTMGLIAGTIGFALADTLYHYTGLREKVSDKVTSVIERYFDTQSQGGGV</sequence>
<keyword evidence="1" id="KW-0472">Membrane</keyword>
<organism evidence="2 3">
    <name type="scientific">bacterium (Candidatus Blackallbacteria) CG17_big_fil_post_rev_8_21_14_2_50_48_46</name>
    <dbReference type="NCBI Taxonomy" id="2014261"/>
    <lineage>
        <taxon>Bacteria</taxon>
        <taxon>Candidatus Blackallbacteria</taxon>
    </lineage>
</organism>
<keyword evidence="1" id="KW-0812">Transmembrane</keyword>
<name>A0A2M7G3U1_9BACT</name>
<dbReference type="Proteomes" id="UP000231019">
    <property type="component" value="Unassembled WGS sequence"/>
</dbReference>